<sequence length="90" mass="9825">MGERRGTAWTGRHSIAGQKELTPKSDEVFQQILRNTDGGHSEVTRGCTELQLDAHPFSHPDAYHGYALKPSDAGSEGSWAGAPIEPSWLH</sequence>
<evidence type="ECO:0000313" key="3">
    <source>
        <dbReference type="Proteomes" id="UP001482620"/>
    </source>
</evidence>
<gene>
    <name evidence="2" type="ORF">ILYODFUR_013001</name>
</gene>
<organism evidence="2 3">
    <name type="scientific">Ilyodon furcidens</name>
    <name type="common">goldbreast splitfin</name>
    <dbReference type="NCBI Taxonomy" id="33524"/>
    <lineage>
        <taxon>Eukaryota</taxon>
        <taxon>Metazoa</taxon>
        <taxon>Chordata</taxon>
        <taxon>Craniata</taxon>
        <taxon>Vertebrata</taxon>
        <taxon>Euteleostomi</taxon>
        <taxon>Actinopterygii</taxon>
        <taxon>Neopterygii</taxon>
        <taxon>Teleostei</taxon>
        <taxon>Neoteleostei</taxon>
        <taxon>Acanthomorphata</taxon>
        <taxon>Ovalentaria</taxon>
        <taxon>Atherinomorphae</taxon>
        <taxon>Cyprinodontiformes</taxon>
        <taxon>Goodeidae</taxon>
        <taxon>Ilyodon</taxon>
    </lineage>
</organism>
<dbReference type="EMBL" id="JAHRIQ010070555">
    <property type="protein sequence ID" value="MEQ2244036.1"/>
    <property type="molecule type" value="Genomic_DNA"/>
</dbReference>
<protein>
    <submittedName>
        <fullName evidence="2">Uncharacterized protein</fullName>
    </submittedName>
</protein>
<accession>A0ABV0UG48</accession>
<reference evidence="2 3" key="1">
    <citation type="submission" date="2021-06" db="EMBL/GenBank/DDBJ databases">
        <authorList>
            <person name="Palmer J.M."/>
        </authorList>
    </citation>
    <scope>NUCLEOTIDE SEQUENCE [LARGE SCALE GENOMIC DNA]</scope>
    <source>
        <strain evidence="3">if_2019</strain>
        <tissue evidence="2">Muscle</tissue>
    </source>
</reference>
<proteinExistence type="predicted"/>
<name>A0ABV0UG48_9TELE</name>
<evidence type="ECO:0000256" key="1">
    <source>
        <dbReference type="SAM" id="MobiDB-lite"/>
    </source>
</evidence>
<keyword evidence="3" id="KW-1185">Reference proteome</keyword>
<evidence type="ECO:0000313" key="2">
    <source>
        <dbReference type="EMBL" id="MEQ2244036.1"/>
    </source>
</evidence>
<feature type="region of interest" description="Disordered" evidence="1">
    <location>
        <begin position="70"/>
        <end position="90"/>
    </location>
</feature>
<dbReference type="Proteomes" id="UP001482620">
    <property type="component" value="Unassembled WGS sequence"/>
</dbReference>
<comment type="caution">
    <text evidence="2">The sequence shown here is derived from an EMBL/GenBank/DDBJ whole genome shotgun (WGS) entry which is preliminary data.</text>
</comment>